<keyword evidence="4 12" id="KW-0349">Heme</keyword>
<dbReference type="Pfam" id="PF00067">
    <property type="entry name" value="p450"/>
    <property type="match status" value="1"/>
</dbReference>
<keyword evidence="11" id="KW-0472">Membrane</keyword>
<dbReference type="PRINTS" id="PR00465">
    <property type="entry name" value="EP450IV"/>
</dbReference>
<protein>
    <recommendedName>
        <fullName evidence="16">Cytochrome P450</fullName>
    </recommendedName>
</protein>
<dbReference type="InterPro" id="IPR002403">
    <property type="entry name" value="Cyt_P450_E_grp-IV"/>
</dbReference>
<dbReference type="SUPFAM" id="SSF48264">
    <property type="entry name" value="Cytochrome P450"/>
    <property type="match status" value="1"/>
</dbReference>
<accession>A0AA39QZR2</accession>
<keyword evidence="8" id="KW-0560">Oxidoreductase</keyword>
<keyword evidence="5" id="KW-0812">Transmembrane</keyword>
<feature type="compositionally biased region" description="Polar residues" evidence="13">
    <location>
        <begin position="620"/>
        <end position="630"/>
    </location>
</feature>
<evidence type="ECO:0000256" key="5">
    <source>
        <dbReference type="ARBA" id="ARBA00022692"/>
    </source>
</evidence>
<feature type="region of interest" description="Disordered" evidence="13">
    <location>
        <begin position="572"/>
        <end position="648"/>
    </location>
</feature>
<dbReference type="PRINTS" id="PR00385">
    <property type="entry name" value="P450"/>
</dbReference>
<evidence type="ECO:0000256" key="1">
    <source>
        <dbReference type="ARBA" id="ARBA00001971"/>
    </source>
</evidence>
<dbReference type="GO" id="GO:0005506">
    <property type="term" value="F:iron ion binding"/>
    <property type="evidence" value="ECO:0007669"/>
    <property type="project" value="InterPro"/>
</dbReference>
<dbReference type="Gene3D" id="1.10.630.10">
    <property type="entry name" value="Cytochrome P450"/>
    <property type="match status" value="1"/>
</dbReference>
<dbReference type="PANTHER" id="PTHR24305">
    <property type="entry name" value="CYTOCHROME P450"/>
    <property type="match status" value="1"/>
</dbReference>
<evidence type="ECO:0008006" key="16">
    <source>
        <dbReference type="Google" id="ProtNLM"/>
    </source>
</evidence>
<reference evidence="14" key="1">
    <citation type="submission" date="2023-03" db="EMBL/GenBank/DDBJ databases">
        <title>Complete genome of Cladonia borealis.</title>
        <authorList>
            <person name="Park H."/>
        </authorList>
    </citation>
    <scope>NUCLEOTIDE SEQUENCE</scope>
    <source>
        <strain evidence="14">ANT050790</strain>
    </source>
</reference>
<evidence type="ECO:0000256" key="2">
    <source>
        <dbReference type="ARBA" id="ARBA00004370"/>
    </source>
</evidence>
<evidence type="ECO:0000256" key="12">
    <source>
        <dbReference type="PIRSR" id="PIRSR602403-1"/>
    </source>
</evidence>
<dbReference type="GO" id="GO:0004497">
    <property type="term" value="F:monooxygenase activity"/>
    <property type="evidence" value="ECO:0007669"/>
    <property type="project" value="UniProtKB-KW"/>
</dbReference>
<evidence type="ECO:0000256" key="8">
    <source>
        <dbReference type="ARBA" id="ARBA00023002"/>
    </source>
</evidence>
<feature type="compositionally biased region" description="Basic and acidic residues" evidence="13">
    <location>
        <begin position="585"/>
        <end position="594"/>
    </location>
</feature>
<comment type="cofactor">
    <cofactor evidence="1 12">
        <name>heme</name>
        <dbReference type="ChEBI" id="CHEBI:30413"/>
    </cofactor>
</comment>
<dbReference type="GO" id="GO:0016705">
    <property type="term" value="F:oxidoreductase activity, acting on paired donors, with incorporation or reduction of molecular oxygen"/>
    <property type="evidence" value="ECO:0007669"/>
    <property type="project" value="InterPro"/>
</dbReference>
<dbReference type="PANTHER" id="PTHR24305:SF112">
    <property type="entry name" value="L-ORNITHINE-N5-MONOOXYGENASE (EUROFUNG)"/>
    <property type="match status" value="1"/>
</dbReference>
<keyword evidence="6 12" id="KW-0479">Metal-binding</keyword>
<keyword evidence="15" id="KW-1185">Reference proteome</keyword>
<sequence length="986" mass="110986">MTSSDDHSEDSSEASPMSPAALTPASTAPSEDTRLAPLFGNVNYNPAPWRNFVTPEPISDELREKVRIDLRKEWYSSRLCPYFRWMTQANWVLFDHCSIALDSELGEIDTQRKARLFCNKPSGFYWSRDILEAGTPSLRTSPNTIFASIFGEWHRLYDNQPNLDFDHFVANPIRITERGPDTIRGIIKAHISLCTKAEGIICGKIHRPGSDVNSTPPAGDFSIHPLYPALVLICDRDELSEVYLDYKRPDGYVRLRDFMHLQSLIIARTGWEHMLSQPISFESLQSKALPLDRADFDGRANVDVIRVPLPDAIRFVVDLEKREDAFIFQKSGSKKKPCGCCGDQQQWADQHIAAGEEHGYKHCEHLVEALRRVQAEMKNETYTTLAPMWFKAKMVDYEAKIGQMENTVLGEDDRPDILRGKYICELLYARFEIFQELQEFQKEVSFFKPGLSHAVRKSALPQSAKQRGNQIEISFDTMKQIGHEMQDAPDVVRQNEVEERILDFRMGPGGFSASAIEHNAGCVSVLGATLLEQAGAHPLFVEDHAAIQDTCLLSSIYVQPASENDDRYAWEQERKRQARPGNSDKLGHGPDSKRRGIQQPTPPSPASLTPSIAFILKPSEGQSRSGPNQSDSRKSRRRAPPFRSLRRRSKGFIGPRRNVIHQTVTARLEMITGERRSAENSLKRAVGGSDGNHWAIQLLRRGMAPLGLMFPTWCFRLLLAIPGATGDWFAFKDYCCQLLDKRLKTKVSTPNITSFLMEPWHNKQPSGYDLNMLQGDSQLIIVAGNDTTASTLTSIDYELVRNHHLASNIRDELALSIKPGEVISNQNFQSLDLLNGVINETLRLHPPAGLALQRKMPPEGLVIGDTYIPGDMTIWCPQYVIGRSEKVYEDASRFCPERWYANGEMIREPSAYAPFSLSTFNCIGKSLALMILRTTLAKVILECGISFATNEDGTAFEEKARTQFNTLPGPLHLEFRKRGASNGISK</sequence>
<proteinExistence type="inferred from homology"/>
<dbReference type="InterPro" id="IPR036396">
    <property type="entry name" value="Cyt_P450_sf"/>
</dbReference>
<name>A0AA39QZR2_9LECA</name>
<evidence type="ECO:0000256" key="7">
    <source>
        <dbReference type="ARBA" id="ARBA00022989"/>
    </source>
</evidence>
<feature type="compositionally biased region" description="Low complexity" evidence="13">
    <location>
        <begin position="13"/>
        <end position="30"/>
    </location>
</feature>
<feature type="region of interest" description="Disordered" evidence="13">
    <location>
        <begin position="1"/>
        <end position="30"/>
    </location>
</feature>
<dbReference type="Proteomes" id="UP001166286">
    <property type="component" value="Unassembled WGS sequence"/>
</dbReference>
<comment type="subcellular location">
    <subcellularLocation>
        <location evidence="2">Membrane</location>
    </subcellularLocation>
</comment>
<evidence type="ECO:0000256" key="4">
    <source>
        <dbReference type="ARBA" id="ARBA00022617"/>
    </source>
</evidence>
<keyword evidence="7" id="KW-1133">Transmembrane helix</keyword>
<dbReference type="InterPro" id="IPR001128">
    <property type="entry name" value="Cyt_P450"/>
</dbReference>
<comment type="similarity">
    <text evidence="3">Belongs to the cytochrome P450 family.</text>
</comment>
<evidence type="ECO:0000313" key="14">
    <source>
        <dbReference type="EMBL" id="KAK0511085.1"/>
    </source>
</evidence>
<keyword evidence="9 12" id="KW-0408">Iron</keyword>
<dbReference type="GO" id="GO:0020037">
    <property type="term" value="F:heme binding"/>
    <property type="evidence" value="ECO:0007669"/>
    <property type="project" value="InterPro"/>
</dbReference>
<keyword evidence="10" id="KW-0503">Monooxygenase</keyword>
<gene>
    <name evidence="14" type="ORF">JMJ35_006637</name>
</gene>
<evidence type="ECO:0000256" key="13">
    <source>
        <dbReference type="SAM" id="MobiDB-lite"/>
    </source>
</evidence>
<dbReference type="EMBL" id="JAFEKC020000014">
    <property type="protein sequence ID" value="KAK0511085.1"/>
    <property type="molecule type" value="Genomic_DNA"/>
</dbReference>
<dbReference type="AlphaFoldDB" id="A0AA39QZR2"/>
<evidence type="ECO:0000256" key="9">
    <source>
        <dbReference type="ARBA" id="ARBA00023004"/>
    </source>
</evidence>
<evidence type="ECO:0000256" key="11">
    <source>
        <dbReference type="ARBA" id="ARBA00023136"/>
    </source>
</evidence>
<evidence type="ECO:0000256" key="6">
    <source>
        <dbReference type="ARBA" id="ARBA00022723"/>
    </source>
</evidence>
<evidence type="ECO:0000256" key="10">
    <source>
        <dbReference type="ARBA" id="ARBA00023033"/>
    </source>
</evidence>
<feature type="binding site" description="axial binding residue" evidence="12">
    <location>
        <position position="922"/>
    </location>
    <ligand>
        <name>heme</name>
        <dbReference type="ChEBI" id="CHEBI:30413"/>
    </ligand>
    <ligandPart>
        <name>Fe</name>
        <dbReference type="ChEBI" id="CHEBI:18248"/>
    </ligandPart>
</feature>
<comment type="caution">
    <text evidence="14">The sequence shown here is derived from an EMBL/GenBank/DDBJ whole genome shotgun (WGS) entry which is preliminary data.</text>
</comment>
<evidence type="ECO:0000313" key="15">
    <source>
        <dbReference type="Proteomes" id="UP001166286"/>
    </source>
</evidence>
<feature type="compositionally biased region" description="Basic residues" evidence="13">
    <location>
        <begin position="634"/>
        <end position="648"/>
    </location>
</feature>
<feature type="compositionally biased region" description="Basic and acidic residues" evidence="13">
    <location>
        <begin position="1"/>
        <end position="10"/>
    </location>
</feature>
<evidence type="ECO:0000256" key="3">
    <source>
        <dbReference type="ARBA" id="ARBA00010617"/>
    </source>
</evidence>
<organism evidence="14 15">
    <name type="scientific">Cladonia borealis</name>
    <dbReference type="NCBI Taxonomy" id="184061"/>
    <lineage>
        <taxon>Eukaryota</taxon>
        <taxon>Fungi</taxon>
        <taxon>Dikarya</taxon>
        <taxon>Ascomycota</taxon>
        <taxon>Pezizomycotina</taxon>
        <taxon>Lecanoromycetes</taxon>
        <taxon>OSLEUM clade</taxon>
        <taxon>Lecanoromycetidae</taxon>
        <taxon>Lecanorales</taxon>
        <taxon>Lecanorineae</taxon>
        <taxon>Cladoniaceae</taxon>
        <taxon>Cladonia</taxon>
    </lineage>
</organism>
<dbReference type="InterPro" id="IPR050121">
    <property type="entry name" value="Cytochrome_P450_monoxygenase"/>
</dbReference>
<dbReference type="GO" id="GO:0016020">
    <property type="term" value="C:membrane"/>
    <property type="evidence" value="ECO:0007669"/>
    <property type="project" value="UniProtKB-SubCell"/>
</dbReference>